<name>A0AA36HRH0_9DINO</name>
<keyword evidence="2" id="KW-0472">Membrane</keyword>
<feature type="transmembrane region" description="Helical" evidence="2">
    <location>
        <begin position="81"/>
        <end position="101"/>
    </location>
</feature>
<keyword evidence="2" id="KW-1133">Transmembrane helix</keyword>
<feature type="transmembrane region" description="Helical" evidence="2">
    <location>
        <begin position="200"/>
        <end position="217"/>
    </location>
</feature>
<evidence type="ECO:0000313" key="4">
    <source>
        <dbReference type="Proteomes" id="UP001178507"/>
    </source>
</evidence>
<evidence type="ECO:0000256" key="1">
    <source>
        <dbReference type="SAM" id="MobiDB-lite"/>
    </source>
</evidence>
<gene>
    <name evidence="3" type="ORF">EVOR1521_LOCUS3618</name>
</gene>
<reference evidence="3" key="1">
    <citation type="submission" date="2023-08" db="EMBL/GenBank/DDBJ databases">
        <authorList>
            <person name="Chen Y."/>
            <person name="Shah S."/>
            <person name="Dougan E. K."/>
            <person name="Thang M."/>
            <person name="Chan C."/>
        </authorList>
    </citation>
    <scope>NUCLEOTIDE SEQUENCE</scope>
</reference>
<dbReference type="EMBL" id="CAUJNA010000224">
    <property type="protein sequence ID" value="CAJ1373932.1"/>
    <property type="molecule type" value="Genomic_DNA"/>
</dbReference>
<comment type="caution">
    <text evidence="3">The sequence shown here is derived from an EMBL/GenBank/DDBJ whole genome shotgun (WGS) entry which is preliminary data.</text>
</comment>
<evidence type="ECO:0000313" key="3">
    <source>
        <dbReference type="EMBL" id="CAJ1373932.1"/>
    </source>
</evidence>
<feature type="transmembrane region" description="Helical" evidence="2">
    <location>
        <begin position="141"/>
        <end position="161"/>
    </location>
</feature>
<keyword evidence="2" id="KW-0812">Transmembrane</keyword>
<evidence type="ECO:0000256" key="2">
    <source>
        <dbReference type="SAM" id="Phobius"/>
    </source>
</evidence>
<feature type="region of interest" description="Disordered" evidence="1">
    <location>
        <begin position="227"/>
        <end position="289"/>
    </location>
</feature>
<feature type="compositionally biased region" description="Polar residues" evidence="1">
    <location>
        <begin position="265"/>
        <end position="289"/>
    </location>
</feature>
<organism evidence="3 4">
    <name type="scientific">Effrenium voratum</name>
    <dbReference type="NCBI Taxonomy" id="2562239"/>
    <lineage>
        <taxon>Eukaryota</taxon>
        <taxon>Sar</taxon>
        <taxon>Alveolata</taxon>
        <taxon>Dinophyceae</taxon>
        <taxon>Suessiales</taxon>
        <taxon>Symbiodiniaceae</taxon>
        <taxon>Effrenium</taxon>
    </lineage>
</organism>
<proteinExistence type="predicted"/>
<keyword evidence="4" id="KW-1185">Reference proteome</keyword>
<protein>
    <submittedName>
        <fullName evidence="3">Uncharacterized protein</fullName>
    </submittedName>
</protein>
<dbReference type="AlphaFoldDB" id="A0AA36HRH0"/>
<sequence>MRSAAMLPGQLQDFSIRNAECFCCSNNHRYPDTGAWLQCDRRLVFKTLRQWYGDDWEEGETFLDNFDTQVRNRLRDEVLQGVLGAGMLHLEYTLSLVYVVYLPFLSYWMREVARGPEEELAGWEMLAWSVKQVCKVAKHPIGGLMNMWLLVAACTVGLSLTRHCSQSLAALAISFPAICLASFVWMPFELLQSLTDETSVLMLIPVLVYGALASYLYKPRRYRAQDGRTEHAHSLSVDALKEMPKEEKMPTEAEDPSRRPGARKTQCTLAQPGSNERQSIENATSGHGS</sequence>
<accession>A0AA36HRH0</accession>
<dbReference type="Proteomes" id="UP001178507">
    <property type="component" value="Unassembled WGS sequence"/>
</dbReference>
<feature type="compositionally biased region" description="Basic and acidic residues" evidence="1">
    <location>
        <begin position="227"/>
        <end position="258"/>
    </location>
</feature>
<feature type="transmembrane region" description="Helical" evidence="2">
    <location>
        <begin position="168"/>
        <end position="188"/>
    </location>
</feature>